<name>G5H9U1_9BACT</name>
<dbReference type="InterPro" id="IPR010998">
    <property type="entry name" value="Integrase_recombinase_N"/>
</dbReference>
<accession>G5H9U1</accession>
<keyword evidence="6" id="KW-1185">Reference proteome</keyword>
<dbReference type="Proteomes" id="UP000006008">
    <property type="component" value="Unassembled WGS sequence"/>
</dbReference>
<dbReference type="EMBL" id="ADLD01000013">
    <property type="protein sequence ID" value="EHB91357.1"/>
    <property type="molecule type" value="Genomic_DNA"/>
</dbReference>
<dbReference type="InterPro" id="IPR011010">
    <property type="entry name" value="DNA_brk_join_enz"/>
</dbReference>
<dbReference type="InterPro" id="IPR035386">
    <property type="entry name" value="Arm-DNA-bind_5"/>
</dbReference>
<organism evidence="5 6">
    <name type="scientific">Alistipes indistinctus YIT 12060</name>
    <dbReference type="NCBI Taxonomy" id="742725"/>
    <lineage>
        <taxon>Bacteria</taxon>
        <taxon>Pseudomonadati</taxon>
        <taxon>Bacteroidota</taxon>
        <taxon>Bacteroidia</taxon>
        <taxon>Bacteroidales</taxon>
        <taxon>Rikenellaceae</taxon>
        <taxon>Alistipes</taxon>
    </lineage>
</organism>
<dbReference type="AlphaFoldDB" id="G5H9U1"/>
<evidence type="ECO:0000313" key="5">
    <source>
        <dbReference type="EMBL" id="EHB91357.1"/>
    </source>
</evidence>
<dbReference type="Pfam" id="PF00589">
    <property type="entry name" value="Phage_integrase"/>
    <property type="match status" value="1"/>
</dbReference>
<comment type="similarity">
    <text evidence="1">Belongs to the 'phage' integrase family.</text>
</comment>
<evidence type="ECO:0000256" key="2">
    <source>
        <dbReference type="ARBA" id="ARBA00023125"/>
    </source>
</evidence>
<dbReference type="Gene3D" id="1.10.150.130">
    <property type="match status" value="1"/>
</dbReference>
<gene>
    <name evidence="5" type="ORF">HMPREF9450_01406</name>
</gene>
<dbReference type="InterPro" id="IPR025269">
    <property type="entry name" value="SAM-like_dom"/>
</dbReference>
<dbReference type="STRING" id="742725.HMPREF9450_01406"/>
<dbReference type="CDD" id="cd01185">
    <property type="entry name" value="INTN1_C_like"/>
    <property type="match status" value="1"/>
</dbReference>
<dbReference type="GO" id="GO:0006310">
    <property type="term" value="P:DNA recombination"/>
    <property type="evidence" value="ECO:0007669"/>
    <property type="project" value="UniProtKB-KW"/>
</dbReference>
<dbReference type="InterPro" id="IPR002104">
    <property type="entry name" value="Integrase_catalytic"/>
</dbReference>
<evidence type="ECO:0000313" key="6">
    <source>
        <dbReference type="Proteomes" id="UP000006008"/>
    </source>
</evidence>
<evidence type="ECO:0000259" key="4">
    <source>
        <dbReference type="PROSITE" id="PS51898"/>
    </source>
</evidence>
<dbReference type="InterPro" id="IPR013762">
    <property type="entry name" value="Integrase-like_cat_sf"/>
</dbReference>
<dbReference type="InterPro" id="IPR050090">
    <property type="entry name" value="Tyrosine_recombinase_XerCD"/>
</dbReference>
<protein>
    <recommendedName>
        <fullName evidence="4">Tyr recombinase domain-containing protein</fullName>
    </recommendedName>
</protein>
<dbReference type="PANTHER" id="PTHR30349:SF64">
    <property type="entry name" value="PROPHAGE INTEGRASE INTD-RELATED"/>
    <property type="match status" value="1"/>
</dbReference>
<feature type="domain" description="Tyr recombinase" evidence="4">
    <location>
        <begin position="219"/>
        <end position="393"/>
    </location>
</feature>
<dbReference type="Gene3D" id="1.10.443.10">
    <property type="entry name" value="Intergrase catalytic core"/>
    <property type="match status" value="1"/>
</dbReference>
<dbReference type="eggNOG" id="COG0582">
    <property type="taxonomic scope" value="Bacteria"/>
</dbReference>
<keyword evidence="3" id="KW-0233">DNA recombination</keyword>
<dbReference type="GO" id="GO:0003677">
    <property type="term" value="F:DNA binding"/>
    <property type="evidence" value="ECO:0007669"/>
    <property type="project" value="UniProtKB-KW"/>
</dbReference>
<evidence type="ECO:0000256" key="1">
    <source>
        <dbReference type="ARBA" id="ARBA00008857"/>
    </source>
</evidence>
<dbReference type="PANTHER" id="PTHR30349">
    <property type="entry name" value="PHAGE INTEGRASE-RELATED"/>
    <property type="match status" value="1"/>
</dbReference>
<comment type="caution">
    <text evidence="5">The sequence shown here is derived from an EMBL/GenBank/DDBJ whole genome shotgun (WGS) entry which is preliminary data.</text>
</comment>
<dbReference type="PROSITE" id="PS51898">
    <property type="entry name" value="TYR_RECOMBINASE"/>
    <property type="match status" value="1"/>
</dbReference>
<dbReference type="SUPFAM" id="SSF56349">
    <property type="entry name" value="DNA breaking-rejoining enzymes"/>
    <property type="match status" value="1"/>
</dbReference>
<dbReference type="GeneID" id="92815562"/>
<dbReference type="Pfam" id="PF17293">
    <property type="entry name" value="Arm-DNA-bind_5"/>
    <property type="match status" value="1"/>
</dbReference>
<evidence type="ECO:0000256" key="3">
    <source>
        <dbReference type="ARBA" id="ARBA00023172"/>
    </source>
</evidence>
<sequence>MKSTFRILFLARWELKKENGKVPLCARITIDGEKVKFSLKAEIFGNHWDPKSGRAKGQTKEALQLNRYLDSIKGQMIMHYHNLSEANEIVTAAMVRDAFLGTNIKSNTLLTVFEEFNDRQEKLIGIDIAQSTFNKYDLTYRRLKEFLKVKMRKNDILLCQVDRNFVMDFETWLKTEYKLDTNSSEKLMRIFKRITTMCFKNGQMPRDPFCDHKLKKVKKDRGYLTRTELEKIIDFKPDSKRLEKVRDIFLFCCFTGYDYSTTAALTDKELVMDDDGHEWIDTHRIKTGTPSKVKLLDIPLTILKKYELKRDGNYLLPVMSNAKYNLYLKEIAAACGIEKRVTSHLARHTFATTVTYANGVSIESISKMLGHTKISTTQIYARIVDKTINDEMDKLAQKLGNTKFSLQGNR</sequence>
<dbReference type="Pfam" id="PF13102">
    <property type="entry name" value="Phage_int_SAM_5"/>
    <property type="match status" value="1"/>
</dbReference>
<proteinExistence type="inferred from homology"/>
<dbReference type="HOGENOM" id="CLU_033139_2_0_10"/>
<reference evidence="5 6" key="1">
    <citation type="submission" date="2011-08" db="EMBL/GenBank/DDBJ databases">
        <title>The Genome Sequence of Alistipes indistinctus YIT 12060.</title>
        <authorList>
            <consortium name="The Broad Institute Genome Sequencing Platform"/>
            <person name="Earl A."/>
            <person name="Ward D."/>
            <person name="Feldgarden M."/>
            <person name="Gevers D."/>
            <person name="Morotomi M."/>
            <person name="Young S.K."/>
            <person name="Zeng Q."/>
            <person name="Gargeya S."/>
            <person name="Fitzgerald M."/>
            <person name="Haas B."/>
            <person name="Abouelleil A."/>
            <person name="Alvarado L."/>
            <person name="Arachchi H.M."/>
            <person name="Berlin A."/>
            <person name="Brown A."/>
            <person name="Chapman S.B."/>
            <person name="Chen Z."/>
            <person name="Dunbar C."/>
            <person name="Freedman E."/>
            <person name="Gearin G."/>
            <person name="Gellesch M."/>
            <person name="Goldberg J."/>
            <person name="Griggs A."/>
            <person name="Gujja S."/>
            <person name="Heiman D."/>
            <person name="Howarth C."/>
            <person name="Larson L."/>
            <person name="Lui A."/>
            <person name="MacDonald P.J.P."/>
            <person name="Montmayeur A."/>
            <person name="Murphy C."/>
            <person name="Neiman D."/>
            <person name="Pearson M."/>
            <person name="Priest M."/>
            <person name="Roberts A."/>
            <person name="Saif S."/>
            <person name="Shea T."/>
            <person name="Shenoy N."/>
            <person name="Sisk P."/>
            <person name="Stolte C."/>
            <person name="Sykes S."/>
            <person name="Wortman J."/>
            <person name="Nusbaum C."/>
            <person name="Birren B."/>
        </authorList>
    </citation>
    <scope>NUCLEOTIDE SEQUENCE [LARGE SCALE GENOMIC DNA]</scope>
    <source>
        <strain evidence="5 6">YIT 12060</strain>
    </source>
</reference>
<dbReference type="OrthoDB" id="1493636at2"/>
<dbReference type="PATRIC" id="fig|742725.3.peg.1487"/>
<dbReference type="GO" id="GO:0015074">
    <property type="term" value="P:DNA integration"/>
    <property type="evidence" value="ECO:0007669"/>
    <property type="project" value="InterPro"/>
</dbReference>
<dbReference type="RefSeq" id="WP_009134212.1">
    <property type="nucleotide sequence ID" value="NZ_CP102250.1"/>
</dbReference>
<keyword evidence="2" id="KW-0238">DNA-binding</keyword>